<evidence type="ECO:0000259" key="4">
    <source>
        <dbReference type="Pfam" id="PF25876"/>
    </source>
</evidence>
<protein>
    <recommendedName>
        <fullName evidence="10">RND efflux pump membrane fusion protein barrel-sandwich domain-containing protein</fullName>
    </recommendedName>
</protein>
<evidence type="ECO:0000256" key="3">
    <source>
        <dbReference type="SAM" id="SignalP"/>
    </source>
</evidence>
<dbReference type="GO" id="GO:0005886">
    <property type="term" value="C:plasma membrane"/>
    <property type="evidence" value="ECO:0007669"/>
    <property type="project" value="UniProtKB-SubCell"/>
</dbReference>
<dbReference type="EMBL" id="CP013099">
    <property type="protein sequence ID" value="ALP52115.1"/>
    <property type="molecule type" value="Genomic_DNA"/>
</dbReference>
<dbReference type="InterPro" id="IPR006143">
    <property type="entry name" value="RND_pump_MFP"/>
</dbReference>
<dbReference type="STRING" id="1748243.Tel_02575"/>
<dbReference type="Pfam" id="PF25944">
    <property type="entry name" value="Beta-barrel_RND"/>
    <property type="match status" value="1"/>
</dbReference>
<proteinExistence type="inferred from homology"/>
<dbReference type="InterPro" id="IPR058624">
    <property type="entry name" value="MdtA-like_HH"/>
</dbReference>
<dbReference type="GO" id="GO:0046677">
    <property type="term" value="P:response to antibiotic"/>
    <property type="evidence" value="ECO:0007669"/>
    <property type="project" value="TreeGrafter"/>
</dbReference>
<evidence type="ECO:0000313" key="9">
    <source>
        <dbReference type="Proteomes" id="UP000055136"/>
    </source>
</evidence>
<dbReference type="Pfam" id="PF25967">
    <property type="entry name" value="RND-MFP_C"/>
    <property type="match status" value="1"/>
</dbReference>
<feature type="domain" description="Multidrug resistance protein MdtA-like barrel-sandwich hybrid" evidence="5">
    <location>
        <begin position="66"/>
        <end position="205"/>
    </location>
</feature>
<evidence type="ECO:0000259" key="6">
    <source>
        <dbReference type="Pfam" id="PF25944"/>
    </source>
</evidence>
<gene>
    <name evidence="8" type="ORF">Tel_02575</name>
</gene>
<dbReference type="Gene3D" id="2.40.30.170">
    <property type="match status" value="1"/>
</dbReference>
<organism evidence="8 9">
    <name type="scientific">Candidatus Tenderia electrophaga</name>
    <dbReference type="NCBI Taxonomy" id="1748243"/>
    <lineage>
        <taxon>Bacteria</taxon>
        <taxon>Pseudomonadati</taxon>
        <taxon>Pseudomonadota</taxon>
        <taxon>Gammaproteobacteria</taxon>
        <taxon>Candidatus Tenderiales</taxon>
        <taxon>Candidatus Tenderiaceae</taxon>
        <taxon>Candidatus Tenderia</taxon>
    </lineage>
</organism>
<dbReference type="FunFam" id="2.40.420.20:FF:000001">
    <property type="entry name" value="Efflux RND transporter periplasmic adaptor subunit"/>
    <property type="match status" value="1"/>
</dbReference>
<evidence type="ECO:0008006" key="10">
    <source>
        <dbReference type="Google" id="ProtNLM"/>
    </source>
</evidence>
<comment type="similarity">
    <text evidence="2">Belongs to the membrane fusion protein (MFP) (TC 8.A.1) family.</text>
</comment>
<sequence>MIIRLCLRSAVLGLVALLAACDQAPAEPQGGGGAMFGGPAAVAAVTVQPQTVPLRLESIGRTQALREAQVRARVEGTLIKRSFVEGEPVKAGQTLFIIDPEPFQAALAQAEAAVAAAQARLDQARREVARLKPLYQENSVSRRDYDDAVSLASISQADLLAAQAALQQARLELQWSRVQAPISGISGRALVSEGSLISESDQLLTTITQLDPIQVLFGLSDALRLQLQRELAAGRLELPPEGRFEVRLQLADGSEYAHRGKVDFLGVQVSGSTAASEVRAELPNPDALLYPGQFVRVQVSGAQRTGVFLVPQRAVQEGAQGKFVYVINGEDKAEPRPVKVAEWQGSDWVITDGLQAGDRVIVEGTMKLSPGAPVKLTDASAQ</sequence>
<keyword evidence="9" id="KW-1185">Reference proteome</keyword>
<dbReference type="Pfam" id="PF25876">
    <property type="entry name" value="HH_MFP_RND"/>
    <property type="match status" value="1"/>
</dbReference>
<dbReference type="Gene3D" id="2.40.420.20">
    <property type="match status" value="1"/>
</dbReference>
<feature type="domain" description="Multidrug resistance protein MdtA-like C-terminal permuted SH3" evidence="7">
    <location>
        <begin position="308"/>
        <end position="365"/>
    </location>
</feature>
<dbReference type="PROSITE" id="PS51257">
    <property type="entry name" value="PROKAR_LIPOPROTEIN"/>
    <property type="match status" value="1"/>
</dbReference>
<dbReference type="KEGG" id="tee:Tel_02575"/>
<keyword evidence="3" id="KW-0732">Signal</keyword>
<evidence type="ECO:0000259" key="7">
    <source>
        <dbReference type="Pfam" id="PF25967"/>
    </source>
</evidence>
<dbReference type="GO" id="GO:0022857">
    <property type="term" value="F:transmembrane transporter activity"/>
    <property type="evidence" value="ECO:0007669"/>
    <property type="project" value="InterPro"/>
</dbReference>
<comment type="subcellular location">
    <subcellularLocation>
        <location evidence="1">Cell inner membrane</location>
        <topology evidence="1">Lipid-anchor</topology>
    </subcellularLocation>
</comment>
<dbReference type="Gene3D" id="2.40.50.100">
    <property type="match status" value="1"/>
</dbReference>
<feature type="chain" id="PRO_5006604799" description="RND efflux pump membrane fusion protein barrel-sandwich domain-containing protein" evidence="3">
    <location>
        <begin position="27"/>
        <end position="382"/>
    </location>
</feature>
<feature type="domain" description="Multidrug resistance protein MdtA-like alpha-helical hairpin" evidence="4">
    <location>
        <begin position="107"/>
        <end position="176"/>
    </location>
</feature>
<dbReference type="Pfam" id="PF25917">
    <property type="entry name" value="BSH_RND"/>
    <property type="match status" value="1"/>
</dbReference>
<dbReference type="SUPFAM" id="SSF111369">
    <property type="entry name" value="HlyD-like secretion proteins"/>
    <property type="match status" value="1"/>
</dbReference>
<feature type="signal peptide" evidence="3">
    <location>
        <begin position="1"/>
        <end position="26"/>
    </location>
</feature>
<dbReference type="InterPro" id="IPR058626">
    <property type="entry name" value="MdtA-like_b-barrel"/>
</dbReference>
<evidence type="ECO:0000259" key="5">
    <source>
        <dbReference type="Pfam" id="PF25917"/>
    </source>
</evidence>
<dbReference type="Proteomes" id="UP000055136">
    <property type="component" value="Chromosome"/>
</dbReference>
<dbReference type="AlphaFoldDB" id="A0A0S2TAH5"/>
<dbReference type="InterPro" id="IPR058627">
    <property type="entry name" value="MdtA-like_C"/>
</dbReference>
<reference evidence="8" key="1">
    <citation type="submission" date="2015-10" db="EMBL/GenBank/DDBJ databases">
        <title>Description of Candidatus Tenderia electrophaga gen. nov, sp. nov., an Uncultivated Electroautotroph from a Biocathode Enrichment.</title>
        <authorList>
            <person name="Eddie B.J."/>
            <person name="Malanoski A.P."/>
            <person name="Wang Z."/>
            <person name="Hall R.J."/>
            <person name="Oh S.D."/>
            <person name="Heiner C."/>
            <person name="Lin B."/>
            <person name="Strycharz-Glaven S.M."/>
        </authorList>
    </citation>
    <scope>NUCLEOTIDE SEQUENCE [LARGE SCALE GENOMIC DNA]</scope>
    <source>
        <strain evidence="8">NRL1</strain>
    </source>
</reference>
<evidence type="ECO:0000256" key="1">
    <source>
        <dbReference type="ARBA" id="ARBA00004519"/>
    </source>
</evidence>
<dbReference type="PANTHER" id="PTHR30158">
    <property type="entry name" value="ACRA/E-RELATED COMPONENT OF DRUG EFFLUX TRANSPORTER"/>
    <property type="match status" value="1"/>
</dbReference>
<dbReference type="NCBIfam" id="TIGR01730">
    <property type="entry name" value="RND_mfp"/>
    <property type="match status" value="1"/>
</dbReference>
<evidence type="ECO:0000256" key="2">
    <source>
        <dbReference type="ARBA" id="ARBA00009477"/>
    </source>
</evidence>
<dbReference type="Gene3D" id="1.10.287.470">
    <property type="entry name" value="Helix hairpin bin"/>
    <property type="match status" value="1"/>
</dbReference>
<feature type="domain" description="Multidrug resistance protein MdtA-like beta-barrel" evidence="6">
    <location>
        <begin position="212"/>
        <end position="300"/>
    </location>
</feature>
<accession>A0A0S2TAH5</accession>
<name>A0A0S2TAH5_9GAMM</name>
<dbReference type="InterPro" id="IPR058625">
    <property type="entry name" value="MdtA-like_BSH"/>
</dbReference>
<evidence type="ECO:0000313" key="8">
    <source>
        <dbReference type="EMBL" id="ALP52115.1"/>
    </source>
</evidence>